<dbReference type="OrthoDB" id="9762378at2"/>
<dbReference type="EMBL" id="AMZY02000020">
    <property type="protein sequence ID" value="EMS31399.1"/>
    <property type="molecule type" value="Genomic_DNA"/>
</dbReference>
<dbReference type="STRING" id="1239962.C943_02546"/>
<dbReference type="eggNOG" id="COG1884">
    <property type="taxonomic scope" value="Bacteria"/>
</dbReference>
<keyword evidence="10" id="KW-1185">Reference proteome</keyword>
<protein>
    <recommendedName>
        <fullName evidence="3">methylmalonyl-CoA mutase</fullName>
        <ecNumber evidence="3">5.4.99.2</ecNumber>
    </recommendedName>
</protein>
<evidence type="ECO:0000256" key="1">
    <source>
        <dbReference type="ARBA" id="ARBA00001922"/>
    </source>
</evidence>
<dbReference type="InParanoid" id="M7X8Y3"/>
<accession>M7X8Y3</accession>
<dbReference type="FunFam" id="3.20.20.240:FF:000001">
    <property type="entry name" value="Probable methylmalonyl-coa mutase"/>
    <property type="match status" value="1"/>
</dbReference>
<comment type="cofactor">
    <cofactor evidence="1">
        <name>adenosylcob(III)alamin</name>
        <dbReference type="ChEBI" id="CHEBI:18408"/>
    </cofactor>
</comment>
<sequence length="705" mass="77227">MRPDLSKLRFEYQNGGQNESASVWESAEKIPVPGVIGSELLKDVSHLRYAAGIPPFLRGPYSTMYVMRPWTIRQYAGFSTAEESNAFYRRNLAAGQKGLSVAFDLATHRGYDSDHPRVVGDVGKAGVAIDSVLDMKVLFDGIPLDQMSVSMTMNGAVIPILAFFIVAAEEQGVKPEQLSGTIQNDILKEFMVRNTYIYPPGPSMRIIADIFAYTSKHMPKFNSISISGYHMQEAGATADLELAYTLADGLEYLRTGIQAGLDIDDFAPRLSFFWAIGMNYFMEIAKMRAGRLLWAEIVRQFGPKDPKSMALRTHCQTSGWSLTAQDPFNNVARTAIEAMAAALGHTQSLHTNSFDEAIALPTDYSARIARNTQLFLQEETGITKVVDPWGGSFYLEYLTDQLVKKARILIEEVESMGGMAKAIDAGIPKMRIEEAAARKQARIDSGRDIIVGVNRYQTESEEEFDILEVDNNAVREAQIERLHRLKAERRQPEVDAALSAISVAAEPGKGNLLELAVEAARKRATLGEISDAMEKEFGRHKAAIQSVKGVYAGEAKNDKAFQEARALADRFAELEGRRPRIMVAKMGQDGHDRGAKVIATGFADLGFDVDIGPLFQTPEEVAMQAVENDVHIVGASSLAAGHKTLVPALIAELKRLGREDIMVIAGGVIPPKDYKFLSDAGVSAVFGPGTVISKAAKEILEKLMA</sequence>
<dbReference type="CDD" id="cd03679">
    <property type="entry name" value="MM_CoA_mutase_alpha_like"/>
    <property type="match status" value="1"/>
</dbReference>
<keyword evidence="7" id="KW-0170">Cobalt</keyword>
<evidence type="ECO:0000313" key="9">
    <source>
        <dbReference type="EMBL" id="EMS31399.1"/>
    </source>
</evidence>
<dbReference type="PROSITE" id="PS00544">
    <property type="entry name" value="METMALONYL_COA_MUTASE"/>
    <property type="match status" value="1"/>
</dbReference>
<dbReference type="eggNOG" id="COG2185">
    <property type="taxonomic scope" value="Bacteria"/>
</dbReference>
<evidence type="ECO:0000256" key="3">
    <source>
        <dbReference type="ARBA" id="ARBA00012398"/>
    </source>
</evidence>
<dbReference type="Proteomes" id="UP000010953">
    <property type="component" value="Unassembled WGS sequence"/>
</dbReference>
<dbReference type="NCBIfam" id="NF006944">
    <property type="entry name" value="PRK09426.1"/>
    <property type="match status" value="1"/>
</dbReference>
<keyword evidence="5" id="KW-0479">Metal-binding</keyword>
<dbReference type="Pfam" id="PF02310">
    <property type="entry name" value="B12-binding"/>
    <property type="match status" value="1"/>
</dbReference>
<keyword evidence="4" id="KW-0846">Cobalamin</keyword>
<dbReference type="SUPFAM" id="SSF52242">
    <property type="entry name" value="Cobalamin (vitamin B12)-binding domain"/>
    <property type="match status" value="1"/>
</dbReference>
<comment type="caution">
    <text evidence="9">The sequence shown here is derived from an EMBL/GenBank/DDBJ whole genome shotgun (WGS) entry which is preliminary data.</text>
</comment>
<dbReference type="InterPro" id="IPR036724">
    <property type="entry name" value="Cobalamin-bd_sf"/>
</dbReference>
<dbReference type="InterPro" id="IPR016176">
    <property type="entry name" value="Cbl-dep_enz_cat"/>
</dbReference>
<comment type="similarity">
    <text evidence="2">Belongs to the methylmalonyl-CoA mutase family.</text>
</comment>
<dbReference type="AlphaFoldDB" id="M7X8Y3"/>
<dbReference type="EC" id="5.4.99.2" evidence="3"/>
<dbReference type="InterPro" id="IPR006159">
    <property type="entry name" value="Acid_CoA_mut_C"/>
</dbReference>
<dbReference type="CDD" id="cd02071">
    <property type="entry name" value="MM_CoA_mut_B12_BD"/>
    <property type="match status" value="1"/>
</dbReference>
<reference evidence="9" key="1">
    <citation type="submission" date="2013-01" db="EMBL/GenBank/DDBJ databases">
        <title>Genome assembly of Mariniradius saccharolyticus AK6.</title>
        <authorList>
            <person name="Vaidya B."/>
            <person name="Khatri I."/>
            <person name="Tanuku N.R.S."/>
            <person name="Subramanian S."/>
            <person name="Pinnaka A."/>
        </authorList>
    </citation>
    <scope>NUCLEOTIDE SEQUENCE [LARGE SCALE GENOMIC DNA]</scope>
    <source>
        <strain evidence="9">AK6</strain>
    </source>
</reference>
<gene>
    <name evidence="9" type="ORF">C943_02546</name>
</gene>
<dbReference type="PROSITE" id="PS51332">
    <property type="entry name" value="B12_BINDING"/>
    <property type="match status" value="1"/>
</dbReference>
<dbReference type="Pfam" id="PF01642">
    <property type="entry name" value="MM_CoA_mutase"/>
    <property type="match status" value="1"/>
</dbReference>
<dbReference type="FunFam" id="3.40.50.280:FF:000002">
    <property type="entry name" value="Methylmalonyl-CoA mutase, mitochondrial"/>
    <property type="match status" value="1"/>
</dbReference>
<dbReference type="NCBIfam" id="TIGR00641">
    <property type="entry name" value="acid_CoA_mut_N"/>
    <property type="match status" value="1"/>
</dbReference>
<dbReference type="PANTHER" id="PTHR48101:SF4">
    <property type="entry name" value="METHYLMALONYL-COA MUTASE, MITOCHONDRIAL"/>
    <property type="match status" value="1"/>
</dbReference>
<dbReference type="PANTHER" id="PTHR48101">
    <property type="entry name" value="METHYLMALONYL-COA MUTASE, MITOCHONDRIAL-RELATED"/>
    <property type="match status" value="1"/>
</dbReference>
<dbReference type="Gene3D" id="3.40.50.280">
    <property type="entry name" value="Cobalamin-binding domain"/>
    <property type="match status" value="1"/>
</dbReference>
<dbReference type="InterPro" id="IPR006099">
    <property type="entry name" value="MeMalonylCoA_mutase_a/b_cat"/>
</dbReference>
<feature type="domain" description="B12-binding" evidence="8">
    <location>
        <begin position="578"/>
        <end position="705"/>
    </location>
</feature>
<evidence type="ECO:0000256" key="5">
    <source>
        <dbReference type="ARBA" id="ARBA00022723"/>
    </source>
</evidence>
<evidence type="ECO:0000256" key="2">
    <source>
        <dbReference type="ARBA" id="ARBA00008465"/>
    </source>
</evidence>
<organism evidence="9 10">
    <name type="scientific">Mariniradius saccharolyticus AK6</name>
    <dbReference type="NCBI Taxonomy" id="1239962"/>
    <lineage>
        <taxon>Bacteria</taxon>
        <taxon>Pseudomonadati</taxon>
        <taxon>Bacteroidota</taxon>
        <taxon>Cytophagia</taxon>
        <taxon>Cytophagales</taxon>
        <taxon>Cyclobacteriaceae</taxon>
        <taxon>Mariniradius</taxon>
    </lineage>
</organism>
<dbReference type="SUPFAM" id="SSF51703">
    <property type="entry name" value="Cobalamin (vitamin B12)-dependent enzymes"/>
    <property type="match status" value="1"/>
</dbReference>
<evidence type="ECO:0000256" key="7">
    <source>
        <dbReference type="ARBA" id="ARBA00023285"/>
    </source>
</evidence>
<dbReference type="Gene3D" id="3.20.20.240">
    <property type="entry name" value="Methylmalonyl-CoA mutase"/>
    <property type="match status" value="1"/>
</dbReference>
<dbReference type="InterPro" id="IPR058549">
    <property type="entry name" value="MeMalonylCoA_mutase_a/b_site"/>
</dbReference>
<evidence type="ECO:0000313" key="10">
    <source>
        <dbReference type="Proteomes" id="UP000010953"/>
    </source>
</evidence>
<dbReference type="GO" id="GO:0004494">
    <property type="term" value="F:methylmalonyl-CoA mutase activity"/>
    <property type="evidence" value="ECO:0007669"/>
    <property type="project" value="UniProtKB-EC"/>
</dbReference>
<dbReference type="RefSeq" id="WP_008631421.1">
    <property type="nucleotide sequence ID" value="NZ_AMZY02000020.1"/>
</dbReference>
<dbReference type="NCBIfam" id="TIGR00640">
    <property type="entry name" value="acid_CoA_mut_C"/>
    <property type="match status" value="1"/>
</dbReference>
<evidence type="ECO:0000259" key="8">
    <source>
        <dbReference type="PROSITE" id="PS51332"/>
    </source>
</evidence>
<keyword evidence="6" id="KW-0413">Isomerase</keyword>
<dbReference type="InterPro" id="IPR006158">
    <property type="entry name" value="Cobalamin-bd"/>
</dbReference>
<name>M7X8Y3_9BACT</name>
<dbReference type="GO" id="GO:0005737">
    <property type="term" value="C:cytoplasm"/>
    <property type="evidence" value="ECO:0007669"/>
    <property type="project" value="TreeGrafter"/>
</dbReference>
<dbReference type="GO" id="GO:0019678">
    <property type="term" value="P:propionate metabolic process, methylmalonyl pathway"/>
    <property type="evidence" value="ECO:0007669"/>
    <property type="project" value="TreeGrafter"/>
</dbReference>
<dbReference type="GO" id="GO:0031419">
    <property type="term" value="F:cobalamin binding"/>
    <property type="evidence" value="ECO:0007669"/>
    <property type="project" value="UniProtKB-KW"/>
</dbReference>
<evidence type="ECO:0000256" key="6">
    <source>
        <dbReference type="ARBA" id="ARBA00023235"/>
    </source>
</evidence>
<evidence type="ECO:0000256" key="4">
    <source>
        <dbReference type="ARBA" id="ARBA00022628"/>
    </source>
</evidence>
<dbReference type="InterPro" id="IPR006098">
    <property type="entry name" value="MMCoA_mutase_a_cat"/>
</dbReference>
<proteinExistence type="inferred from homology"/>
<dbReference type="GO" id="GO:0046872">
    <property type="term" value="F:metal ion binding"/>
    <property type="evidence" value="ECO:0007669"/>
    <property type="project" value="UniProtKB-KW"/>
</dbReference>